<feature type="region of interest" description="Disordered" evidence="1">
    <location>
        <begin position="1"/>
        <end position="36"/>
    </location>
</feature>
<evidence type="ECO:0000313" key="3">
    <source>
        <dbReference type="Proteomes" id="UP000046680"/>
    </source>
</evidence>
<proteinExistence type="predicted"/>
<dbReference type="EMBL" id="CGCX01002684">
    <property type="protein sequence ID" value="CFS15011.1"/>
    <property type="molecule type" value="Genomic_DNA"/>
</dbReference>
<feature type="compositionally biased region" description="Polar residues" evidence="1">
    <location>
        <begin position="1"/>
        <end position="11"/>
    </location>
</feature>
<dbReference type="AlphaFoldDB" id="A0A654U774"/>
<reference evidence="2 3" key="1">
    <citation type="submission" date="2015-03" db="EMBL/GenBank/DDBJ databases">
        <authorList>
            <consortium name="Pathogen Informatics"/>
        </authorList>
    </citation>
    <scope>NUCLEOTIDE SEQUENCE [LARGE SCALE GENOMIC DNA]</scope>
    <source>
        <strain evidence="2 3">C09601061</strain>
    </source>
</reference>
<gene>
    <name evidence="2" type="ORF">ERS007657_04260</name>
</gene>
<sequence length="61" mass="6378">MRNTASLTPNRSEIAAIPERSSLNTGPSNGGAPYPVPVRSRFTAALLRLAGSEPVNPGTCR</sequence>
<organism evidence="2 3">
    <name type="scientific">Mycobacterium tuberculosis</name>
    <dbReference type="NCBI Taxonomy" id="1773"/>
    <lineage>
        <taxon>Bacteria</taxon>
        <taxon>Bacillati</taxon>
        <taxon>Actinomycetota</taxon>
        <taxon>Actinomycetes</taxon>
        <taxon>Mycobacteriales</taxon>
        <taxon>Mycobacteriaceae</taxon>
        <taxon>Mycobacterium</taxon>
        <taxon>Mycobacterium tuberculosis complex</taxon>
    </lineage>
</organism>
<accession>A0A654U774</accession>
<evidence type="ECO:0000256" key="1">
    <source>
        <dbReference type="SAM" id="MobiDB-lite"/>
    </source>
</evidence>
<dbReference type="Proteomes" id="UP000046680">
    <property type="component" value="Unassembled WGS sequence"/>
</dbReference>
<protein>
    <submittedName>
        <fullName evidence="2">Uncharacterized protein</fullName>
    </submittedName>
</protein>
<name>A0A654U774_MYCTX</name>
<evidence type="ECO:0000313" key="2">
    <source>
        <dbReference type="EMBL" id="CFS15011.1"/>
    </source>
</evidence>